<feature type="region of interest" description="Disordered" evidence="1">
    <location>
        <begin position="654"/>
        <end position="687"/>
    </location>
</feature>
<feature type="region of interest" description="Disordered" evidence="1">
    <location>
        <begin position="374"/>
        <end position="434"/>
    </location>
</feature>
<keyword evidence="3" id="KW-1185">Reference proteome</keyword>
<feature type="compositionally biased region" description="Low complexity" evidence="1">
    <location>
        <begin position="78"/>
        <end position="87"/>
    </location>
</feature>
<dbReference type="EMBL" id="JABMIG020000329">
    <property type="protein sequence ID" value="KAL3781063.1"/>
    <property type="molecule type" value="Genomic_DNA"/>
</dbReference>
<accession>A0ABD3NZH4</accession>
<name>A0ABD3NZH4_9STRA</name>
<dbReference type="AlphaFoldDB" id="A0ABD3NZH4"/>
<feature type="compositionally biased region" description="Basic and acidic residues" evidence="1">
    <location>
        <begin position="1"/>
        <end position="14"/>
    </location>
</feature>
<sequence length="977" mass="107044">MNSPRSKIDRHDEMTNVPGRKFPVQERGRTISRSRSRAPPSPERSLRSNKVDARDDASSAGTQLTARNVRIGHGHWKSSSGNSASENSFKRDLGSADERRVPSVSVSARPTKAQVELSSSASVASSYSRMQTSSPASVISALSNERSLLLGTKPSKTYADEYLRAAISSPGSKAIRKTALDSSVPFPSNATLSHSSYISEGGRDYDDPPEITSIPTDEIVDSFTRPTADNEEDANDNNVDETVMRGSRDQYTLGRLQARASKRRELLQQVPEEEDVTNFHLRTRASRIKHIRSLYLPLEVDSTQSTNPSKTTSPMAESPEQNSVVGESAVGTPGFSENCVNNLNHHSAVSHPTDDGCNNRSVMSLTLSSIECPRKNSDSNISAVGSPSNRSFKSNLSQDELQSTRLSPVGNSVGSPSTHSVNNSSEGTGRVISPNNRSVRRLSTIENSVGASNVSANNVSVVDSYCNPMTNASAAQSFSRKSTMTSSKSGTLSSDEMSEYRVKLFAKMLRLLDDVEHPGVYASSTRGSQNDERSYEYSVAELKLIQKRTEEEMSRIMNGFDRSKGNKIKVVNEKGGLNASSRCASIKESSRDPEFSSRSEDEKRPPPEKIMLSEAIASKLSDITSPTACQDGSGVYLDVSSNNYYCVIDNNEDELTESTPRNRPPRPSSPRKKKNPSVTTSVGKESLPIVQETPEFVMEYSNNEGLIDCEVDSPILKIALESQSIKSAESKSVPQCAADSNSTDVSLNTPDNNYVCERRGSHTALAKNVSKYSLERKQLTLKSFDDQVSESESVKRTQPSKYGYSEGIELNGVECKSEGLDEISEADEVCEPGTVDAAADEMMLHSEEGPLYNSVHNMTAVSQNEARDKLLAASRSAARRTVKKQRKQAEDRFHDGIMKAVSAAEEMQRLKDEVMDEVYETFDCDESPKINEEYSQGNDLLTEPAGEVKNEELYIDQPIEPEQLNSPEHEQCGCVIQ</sequence>
<feature type="compositionally biased region" description="Basic and acidic residues" evidence="1">
    <location>
        <begin position="44"/>
        <end position="57"/>
    </location>
</feature>
<protein>
    <submittedName>
        <fullName evidence="2">Uncharacterized protein</fullName>
    </submittedName>
</protein>
<comment type="caution">
    <text evidence="2">The sequence shown here is derived from an EMBL/GenBank/DDBJ whole genome shotgun (WGS) entry which is preliminary data.</text>
</comment>
<evidence type="ECO:0000313" key="3">
    <source>
        <dbReference type="Proteomes" id="UP001516023"/>
    </source>
</evidence>
<feature type="region of interest" description="Disordered" evidence="1">
    <location>
        <begin position="581"/>
        <end position="608"/>
    </location>
</feature>
<feature type="compositionally biased region" description="Basic and acidic residues" evidence="1">
    <location>
        <begin position="588"/>
        <end position="607"/>
    </location>
</feature>
<gene>
    <name evidence="2" type="ORF">HJC23_012825</name>
</gene>
<feature type="compositionally biased region" description="Polar residues" evidence="1">
    <location>
        <begin position="302"/>
        <end position="325"/>
    </location>
</feature>
<proteinExistence type="predicted"/>
<organism evidence="2 3">
    <name type="scientific">Cyclotella cryptica</name>
    <dbReference type="NCBI Taxonomy" id="29204"/>
    <lineage>
        <taxon>Eukaryota</taxon>
        <taxon>Sar</taxon>
        <taxon>Stramenopiles</taxon>
        <taxon>Ochrophyta</taxon>
        <taxon>Bacillariophyta</taxon>
        <taxon>Coscinodiscophyceae</taxon>
        <taxon>Thalassiosirophycidae</taxon>
        <taxon>Stephanodiscales</taxon>
        <taxon>Stephanodiscaceae</taxon>
        <taxon>Cyclotella</taxon>
    </lineage>
</organism>
<reference evidence="2 3" key="1">
    <citation type="journal article" date="2020" name="G3 (Bethesda)">
        <title>Improved Reference Genome for Cyclotella cryptica CCMP332, a Model for Cell Wall Morphogenesis, Salinity Adaptation, and Lipid Production in Diatoms (Bacillariophyta).</title>
        <authorList>
            <person name="Roberts W.R."/>
            <person name="Downey K.M."/>
            <person name="Ruck E.C."/>
            <person name="Traller J.C."/>
            <person name="Alverson A.J."/>
        </authorList>
    </citation>
    <scope>NUCLEOTIDE SEQUENCE [LARGE SCALE GENOMIC DNA]</scope>
    <source>
        <strain evidence="2 3">CCMP332</strain>
    </source>
</reference>
<evidence type="ECO:0000313" key="2">
    <source>
        <dbReference type="EMBL" id="KAL3781063.1"/>
    </source>
</evidence>
<feature type="compositionally biased region" description="Basic and acidic residues" evidence="1">
    <location>
        <begin position="88"/>
        <end position="101"/>
    </location>
</feature>
<evidence type="ECO:0000256" key="1">
    <source>
        <dbReference type="SAM" id="MobiDB-lite"/>
    </source>
</evidence>
<feature type="region of interest" description="Disordered" evidence="1">
    <location>
        <begin position="302"/>
        <end position="329"/>
    </location>
</feature>
<dbReference type="Proteomes" id="UP001516023">
    <property type="component" value="Unassembled WGS sequence"/>
</dbReference>
<feature type="compositionally biased region" description="Polar residues" evidence="1">
    <location>
        <begin position="378"/>
        <end position="434"/>
    </location>
</feature>
<feature type="region of interest" description="Disordered" evidence="1">
    <location>
        <begin position="1"/>
        <end position="107"/>
    </location>
</feature>